<dbReference type="InterPro" id="IPR016024">
    <property type="entry name" value="ARM-type_fold"/>
</dbReference>
<evidence type="ECO:0000313" key="2">
    <source>
        <dbReference type="Proteomes" id="UP001221142"/>
    </source>
</evidence>
<dbReference type="SUPFAM" id="SSF48371">
    <property type="entry name" value="ARM repeat"/>
    <property type="match status" value="1"/>
</dbReference>
<accession>A0AAD7BP62</accession>
<keyword evidence="2" id="KW-1185">Reference proteome</keyword>
<sequence>MPSLPRTETLRSVVRWWSDSNPLVRAGASINLHAAAKPLMKLLYHRQARRFIEENRYAPLSEELVEIYASYLSSKYVSPRTEAVVLEHLRKRLEATEGTNTQQILSSSLLDRMSQMHMGPDTDRRTSWAYYSLLGTLVAQRYGLWLTLVMDISPILRSAAETDTDVFIAVISTLTVRGERTGDLGSLLATLLDSKSSQVRSQTCPLIRQVTVVARDVASILGVSTIVRLVGLLQDPDDSVVESAVLALAGVSNKGPGGAAAVLSTNILEYLPFLIDLNNPQPVCLLMSNLSRNKSDFILAAQHKISVEELWNLTERVVRDGPTDYVDSCVHLWNAIAISPEGAATLMSTAIWDYLEWIFHYSNHHEACHLIANLAQHESLHDFLWVQISLTDAQR</sequence>
<protein>
    <recommendedName>
        <fullName evidence="3">ARM repeat-containing protein</fullName>
    </recommendedName>
</protein>
<dbReference type="Proteomes" id="UP001221142">
    <property type="component" value="Unassembled WGS sequence"/>
</dbReference>
<reference evidence="1" key="1">
    <citation type="submission" date="2023-03" db="EMBL/GenBank/DDBJ databases">
        <title>Massive genome expansion in bonnet fungi (Mycena s.s.) driven by repeated elements and novel gene families across ecological guilds.</title>
        <authorList>
            <consortium name="Lawrence Berkeley National Laboratory"/>
            <person name="Harder C.B."/>
            <person name="Miyauchi S."/>
            <person name="Viragh M."/>
            <person name="Kuo A."/>
            <person name="Thoen E."/>
            <person name="Andreopoulos B."/>
            <person name="Lu D."/>
            <person name="Skrede I."/>
            <person name="Drula E."/>
            <person name="Henrissat B."/>
            <person name="Morin E."/>
            <person name="Kohler A."/>
            <person name="Barry K."/>
            <person name="LaButti K."/>
            <person name="Morin E."/>
            <person name="Salamov A."/>
            <person name="Lipzen A."/>
            <person name="Mereny Z."/>
            <person name="Hegedus B."/>
            <person name="Baldrian P."/>
            <person name="Stursova M."/>
            <person name="Weitz H."/>
            <person name="Taylor A."/>
            <person name="Grigoriev I.V."/>
            <person name="Nagy L.G."/>
            <person name="Martin F."/>
            <person name="Kauserud H."/>
        </authorList>
    </citation>
    <scope>NUCLEOTIDE SEQUENCE</scope>
    <source>
        <strain evidence="1">9284</strain>
    </source>
</reference>
<dbReference type="AlphaFoldDB" id="A0AAD7BP62"/>
<dbReference type="EMBL" id="JARKIF010000011">
    <property type="protein sequence ID" value="KAJ7626819.1"/>
    <property type="molecule type" value="Genomic_DNA"/>
</dbReference>
<evidence type="ECO:0000313" key="1">
    <source>
        <dbReference type="EMBL" id="KAJ7626819.1"/>
    </source>
</evidence>
<dbReference type="Gene3D" id="1.25.10.10">
    <property type="entry name" value="Leucine-rich Repeat Variant"/>
    <property type="match status" value="1"/>
</dbReference>
<comment type="caution">
    <text evidence="1">The sequence shown here is derived from an EMBL/GenBank/DDBJ whole genome shotgun (WGS) entry which is preliminary data.</text>
</comment>
<proteinExistence type="predicted"/>
<dbReference type="InterPro" id="IPR011989">
    <property type="entry name" value="ARM-like"/>
</dbReference>
<organism evidence="1 2">
    <name type="scientific">Roridomyces roridus</name>
    <dbReference type="NCBI Taxonomy" id="1738132"/>
    <lineage>
        <taxon>Eukaryota</taxon>
        <taxon>Fungi</taxon>
        <taxon>Dikarya</taxon>
        <taxon>Basidiomycota</taxon>
        <taxon>Agaricomycotina</taxon>
        <taxon>Agaricomycetes</taxon>
        <taxon>Agaricomycetidae</taxon>
        <taxon>Agaricales</taxon>
        <taxon>Marasmiineae</taxon>
        <taxon>Mycenaceae</taxon>
        <taxon>Roridomyces</taxon>
    </lineage>
</organism>
<evidence type="ECO:0008006" key="3">
    <source>
        <dbReference type="Google" id="ProtNLM"/>
    </source>
</evidence>
<gene>
    <name evidence="1" type="ORF">FB45DRAFT_1029212</name>
</gene>
<name>A0AAD7BP62_9AGAR</name>